<accession>A0A6N2ZBC5</accession>
<protein>
    <submittedName>
        <fullName evidence="1">Uncharacterized protein</fullName>
    </submittedName>
</protein>
<name>A0A6N2ZBC5_LACRH</name>
<proteinExistence type="predicted"/>
<organism evidence="1">
    <name type="scientific">Lacticaseibacillus rhamnosus</name>
    <name type="common">Lactobacillus rhamnosus</name>
    <dbReference type="NCBI Taxonomy" id="47715"/>
    <lineage>
        <taxon>Bacteria</taxon>
        <taxon>Bacillati</taxon>
        <taxon>Bacillota</taxon>
        <taxon>Bacilli</taxon>
        <taxon>Lactobacillales</taxon>
        <taxon>Lactobacillaceae</taxon>
        <taxon>Lacticaseibacillus</taxon>
    </lineage>
</organism>
<reference evidence="1" key="1">
    <citation type="submission" date="2019-11" db="EMBL/GenBank/DDBJ databases">
        <authorList>
            <person name="Feng L."/>
        </authorList>
    </citation>
    <scope>NUCLEOTIDE SEQUENCE</scope>
    <source>
        <strain evidence="1">LrhamnosusLFYP97</strain>
    </source>
</reference>
<dbReference type="EMBL" id="CACRTK010000030">
    <property type="protein sequence ID" value="VYT75903.1"/>
    <property type="molecule type" value="Genomic_DNA"/>
</dbReference>
<gene>
    <name evidence="1" type="ORF">LRLFYP97_01778</name>
</gene>
<evidence type="ECO:0000313" key="1">
    <source>
        <dbReference type="EMBL" id="VYT75903.1"/>
    </source>
</evidence>
<sequence>MGISQNFSGLKRDGRALAIALKVLTRRFLRRGARYGEREQTVFYASKHVTLSLPKIARTQPSVLTAILLRIGNTVRQNMEIV</sequence>
<dbReference type="AlphaFoldDB" id="A0A6N2ZBC5"/>